<keyword evidence="3 8" id="KW-1134">Transmembrane beta strand</keyword>
<dbReference type="Pfam" id="PF07715">
    <property type="entry name" value="Plug"/>
    <property type="match status" value="1"/>
</dbReference>
<evidence type="ECO:0000256" key="7">
    <source>
        <dbReference type="ARBA" id="ARBA00023237"/>
    </source>
</evidence>
<organism evidence="13 14">
    <name type="scientific">Roseiterribacter gracilis</name>
    <dbReference type="NCBI Taxonomy" id="2812848"/>
    <lineage>
        <taxon>Bacteria</taxon>
        <taxon>Pseudomonadati</taxon>
        <taxon>Pseudomonadota</taxon>
        <taxon>Alphaproteobacteria</taxon>
        <taxon>Rhodospirillales</taxon>
        <taxon>Roseiterribacteraceae</taxon>
        <taxon>Roseiterribacter</taxon>
    </lineage>
</organism>
<evidence type="ECO:0000313" key="14">
    <source>
        <dbReference type="Proteomes" id="UP000681075"/>
    </source>
</evidence>
<dbReference type="InterPro" id="IPR012910">
    <property type="entry name" value="Plug_dom"/>
</dbReference>
<evidence type="ECO:0000313" key="13">
    <source>
        <dbReference type="EMBL" id="GIL39718.1"/>
    </source>
</evidence>
<evidence type="ECO:0000256" key="4">
    <source>
        <dbReference type="ARBA" id="ARBA00022692"/>
    </source>
</evidence>
<keyword evidence="5 9" id="KW-0798">TonB box</keyword>
<keyword evidence="4 8" id="KW-0812">Transmembrane</keyword>
<dbReference type="AlphaFoldDB" id="A0A8S8X7M4"/>
<feature type="domain" description="TonB-dependent receptor plug" evidence="12">
    <location>
        <begin position="53"/>
        <end position="172"/>
    </location>
</feature>
<evidence type="ECO:0000256" key="9">
    <source>
        <dbReference type="RuleBase" id="RU003357"/>
    </source>
</evidence>
<evidence type="ECO:0000259" key="12">
    <source>
        <dbReference type="Pfam" id="PF07715"/>
    </source>
</evidence>
<comment type="caution">
    <text evidence="13">The sequence shown here is derived from an EMBL/GenBank/DDBJ whole genome shotgun (WGS) entry which is preliminary data.</text>
</comment>
<keyword evidence="14" id="KW-1185">Reference proteome</keyword>
<dbReference type="InterPro" id="IPR000531">
    <property type="entry name" value="Beta-barrel_TonB"/>
</dbReference>
<keyword evidence="13" id="KW-0675">Receptor</keyword>
<evidence type="ECO:0000256" key="10">
    <source>
        <dbReference type="SAM" id="SignalP"/>
    </source>
</evidence>
<evidence type="ECO:0000256" key="3">
    <source>
        <dbReference type="ARBA" id="ARBA00022452"/>
    </source>
</evidence>
<dbReference type="InterPro" id="IPR037066">
    <property type="entry name" value="Plug_dom_sf"/>
</dbReference>
<sequence>MSTKRGHLRSRQTWLALGISPLVLAPIAAHAQQQQATEEIVVTGSRIARPNLTQPNPVSVVSGEQIRITGATSVIEVANELPQTQNNSTPENNARYVNGAGLQHINLRGLGTYRTLTLVDGRRHIGSLSGVNNSGGTGNVDVSTIPPLLIDRIDIVTGGSSAVYGADAVAGVVNFIMKKNYEGAEFDAQIGGAQHGGHYTQNLDGIVGVNFGGDRGNVTMAFDYARQTGIYADQRDYATCAQNWTTGTTTDFKQIGCTVSSRVAASGAPTVATPIGRNPGYTFALKPDGSGLIPFNRGTLVPGNTGLSIGGDGQNTTANTLPLQTPNIRYVADMVGRYRVAEDLGPLKTVNVFADVKYANSHGAFDNGTHVNGTIGPTARSALNVPITSPFIPGDLRALLTTNGLNAVQLTRSNDDWSKRGSNYNYDVLRTVVGIDGLFSNGWKYDVSYNYGRNKVTFLNTDRITANINDQLDAVISPTTGAVVCRSTLTVPTNGCVPINPFKVGGLTSQQFNYSYILTHEDDLLQEHDAQANVTGDLFKFATPFSGTVAPLSFAAGVEWRMEKTNSQPDPLQIRPADTLFGNNTGTRGTVGSYTTREFYVETAVPVLRDLPFAKAVDIDGAIRAQDYSSTGRDYTWNLMATWAVNDDIKFRGGFAKSVRAPNGDELFSSGGQSFISITDPCSVQFINQSATRLRNCRAAGVPVGFDATTVAPAASNITGNPGLDSETGRSVTVGAVFTPSFLPRFTATVDYYQVRVKHAVVIPDATSIANGCYDVGTNCSFVSRRPDGSLDSIQTPYVNAGFEKLQGMDFDLNYIVELGALGLKNGSTLSLNTNWNWTPRHTLMPFIEDPTQTQYLAGTLGYPRVQGLVRAIYDIDDFSFAWTSRYRGATSLYNTLPGQPTYDPNTVPSQWFHDVYAAYTWRKVQIFGGITNIADEKPPQIPGVFNGGNFPAGLGNPVNTTQQNASFSVTGRAFFGGVRVKF</sequence>
<dbReference type="SUPFAM" id="SSF56935">
    <property type="entry name" value="Porins"/>
    <property type="match status" value="1"/>
</dbReference>
<feature type="domain" description="TonB-dependent receptor-like beta-barrel" evidence="11">
    <location>
        <begin position="393"/>
        <end position="934"/>
    </location>
</feature>
<evidence type="ECO:0000256" key="2">
    <source>
        <dbReference type="ARBA" id="ARBA00022448"/>
    </source>
</evidence>
<proteinExistence type="inferred from homology"/>
<keyword evidence="2 8" id="KW-0813">Transport</keyword>
<accession>A0A8S8X7M4</accession>
<keyword evidence="6 8" id="KW-0472">Membrane</keyword>
<dbReference type="PANTHER" id="PTHR47234">
    <property type="match status" value="1"/>
</dbReference>
<dbReference type="Pfam" id="PF00593">
    <property type="entry name" value="TonB_dep_Rec_b-barrel"/>
    <property type="match status" value="1"/>
</dbReference>
<dbReference type="PANTHER" id="PTHR47234:SF2">
    <property type="entry name" value="TONB-DEPENDENT RECEPTOR"/>
    <property type="match status" value="1"/>
</dbReference>
<protein>
    <submittedName>
        <fullName evidence="13">TonB-dependent receptor</fullName>
    </submittedName>
</protein>
<evidence type="ECO:0000256" key="1">
    <source>
        <dbReference type="ARBA" id="ARBA00004571"/>
    </source>
</evidence>
<reference evidence="13" key="1">
    <citation type="submission" date="2021-02" db="EMBL/GenBank/DDBJ databases">
        <title>Genome sequence of Rhodospirillales sp. strain TMPK1 isolated from soil.</title>
        <authorList>
            <person name="Nakai R."/>
            <person name="Kusada H."/>
            <person name="Tamaki H."/>
        </authorList>
    </citation>
    <scope>NUCLEOTIDE SEQUENCE</scope>
    <source>
        <strain evidence="13">TMPK1</strain>
    </source>
</reference>
<evidence type="ECO:0000256" key="8">
    <source>
        <dbReference type="PROSITE-ProRule" id="PRU01360"/>
    </source>
</evidence>
<dbReference type="InterPro" id="IPR039426">
    <property type="entry name" value="TonB-dep_rcpt-like"/>
</dbReference>
<feature type="chain" id="PRO_5035820221" evidence="10">
    <location>
        <begin position="32"/>
        <end position="983"/>
    </location>
</feature>
<keyword evidence="7 8" id="KW-0998">Cell outer membrane</keyword>
<dbReference type="PROSITE" id="PS52016">
    <property type="entry name" value="TONB_DEPENDENT_REC_3"/>
    <property type="match status" value="1"/>
</dbReference>
<dbReference type="Proteomes" id="UP000681075">
    <property type="component" value="Unassembled WGS sequence"/>
</dbReference>
<dbReference type="Gene3D" id="2.40.170.20">
    <property type="entry name" value="TonB-dependent receptor, beta-barrel domain"/>
    <property type="match status" value="1"/>
</dbReference>
<evidence type="ECO:0000256" key="5">
    <source>
        <dbReference type="ARBA" id="ARBA00023077"/>
    </source>
</evidence>
<feature type="signal peptide" evidence="10">
    <location>
        <begin position="1"/>
        <end position="31"/>
    </location>
</feature>
<evidence type="ECO:0000259" key="11">
    <source>
        <dbReference type="Pfam" id="PF00593"/>
    </source>
</evidence>
<keyword evidence="10" id="KW-0732">Signal</keyword>
<dbReference type="RefSeq" id="WP_420242830.1">
    <property type="nucleotide sequence ID" value="NZ_BOPV01000001.1"/>
</dbReference>
<comment type="subcellular location">
    <subcellularLocation>
        <location evidence="1 8">Cell outer membrane</location>
        <topology evidence="1 8">Multi-pass membrane protein</topology>
    </subcellularLocation>
</comment>
<evidence type="ECO:0000256" key="6">
    <source>
        <dbReference type="ARBA" id="ARBA00023136"/>
    </source>
</evidence>
<dbReference type="Gene3D" id="2.170.130.10">
    <property type="entry name" value="TonB-dependent receptor, plug domain"/>
    <property type="match status" value="1"/>
</dbReference>
<comment type="similarity">
    <text evidence="8 9">Belongs to the TonB-dependent receptor family.</text>
</comment>
<dbReference type="EMBL" id="BOPV01000001">
    <property type="protein sequence ID" value="GIL39718.1"/>
    <property type="molecule type" value="Genomic_DNA"/>
</dbReference>
<name>A0A8S8X7M4_9PROT</name>
<dbReference type="GO" id="GO:0009279">
    <property type="term" value="C:cell outer membrane"/>
    <property type="evidence" value="ECO:0007669"/>
    <property type="project" value="UniProtKB-SubCell"/>
</dbReference>
<gene>
    <name evidence="13" type="primary">btuB_3</name>
    <name evidence="13" type="ORF">TMPK1_19550</name>
</gene>
<dbReference type="InterPro" id="IPR036942">
    <property type="entry name" value="Beta-barrel_TonB_sf"/>
</dbReference>